<dbReference type="OrthoDB" id="4772757at2759"/>
<dbReference type="Pfam" id="PF24883">
    <property type="entry name" value="NPHP3_N"/>
    <property type="match status" value="1"/>
</dbReference>
<gene>
    <name evidence="3" type="ORF">EJ04DRAFT_570650</name>
</gene>
<dbReference type="AlphaFoldDB" id="A0A9P4QIY0"/>
<sequence>MRHHWETFEAEFVTIEEDMRHHLEVLSHSRIENLAELARHQEEKSRFLSWVSTIEFEKIHQDIYAKKQEDTCDWLIKEPKYQEWFNGSTSSLLWCFGKPGIGKSVLASSILKHVTAQKELQNNIDICFAYYDYQNPQLGGIAGIIAALVKQLCRRRKQIPHNLLQIWHNALPPALLGTKERFVSLVEDLSEVYVILDALDECPEHQQSGILEFITGVVTTRTLCRVNIFATSRREMDIAKAFEDKKIPIIQVQAENIASDIEIFAHSQVETLQKGEHGKTLYVTSNDLAQKIIRTLALKADGIMCEISKARKDQLVEDALESLPEGLPNTYTRILERIEAQSPYMKELALNCLAWMIYAQRPLSMEEIQTVLAIRASYSSTRDLELDESVVILEACEVLRNPEPKLKLPEDCFPRQLSMPNDMHTRLGLACLRYISLLAFKHPDNDPYDLHDRIKDNPFVLYATQSFDYHITKCDDIPQETDMLLDIILQQESQCLSAILQVLVLRGHTNDDTAISQYFDPMQFPVSASTVVYSTSLDNIPIIRERWVNDEPPMYALH</sequence>
<dbReference type="Proteomes" id="UP000799444">
    <property type="component" value="Unassembled WGS sequence"/>
</dbReference>
<dbReference type="InterPro" id="IPR027417">
    <property type="entry name" value="P-loop_NTPase"/>
</dbReference>
<evidence type="ECO:0000256" key="1">
    <source>
        <dbReference type="ARBA" id="ARBA00022737"/>
    </source>
</evidence>
<comment type="caution">
    <text evidence="3">The sequence shown here is derived from an EMBL/GenBank/DDBJ whole genome shotgun (WGS) entry which is preliminary data.</text>
</comment>
<keyword evidence="4" id="KW-1185">Reference proteome</keyword>
<dbReference type="PANTHER" id="PTHR10039">
    <property type="entry name" value="AMELOGENIN"/>
    <property type="match status" value="1"/>
</dbReference>
<dbReference type="SUPFAM" id="SSF52540">
    <property type="entry name" value="P-loop containing nucleoside triphosphate hydrolases"/>
    <property type="match status" value="1"/>
</dbReference>
<keyword evidence="1" id="KW-0677">Repeat</keyword>
<evidence type="ECO:0000313" key="4">
    <source>
        <dbReference type="Proteomes" id="UP000799444"/>
    </source>
</evidence>
<evidence type="ECO:0000259" key="2">
    <source>
        <dbReference type="Pfam" id="PF24883"/>
    </source>
</evidence>
<dbReference type="Gene3D" id="3.40.50.300">
    <property type="entry name" value="P-loop containing nucleotide triphosphate hydrolases"/>
    <property type="match status" value="1"/>
</dbReference>
<accession>A0A9P4QIY0</accession>
<protein>
    <recommendedName>
        <fullName evidence="2">Nephrocystin 3-like N-terminal domain-containing protein</fullName>
    </recommendedName>
</protein>
<name>A0A9P4QIY0_9PLEO</name>
<dbReference type="PANTHER" id="PTHR10039:SF16">
    <property type="entry name" value="GPI INOSITOL-DEACYLASE"/>
    <property type="match status" value="1"/>
</dbReference>
<reference evidence="3" key="1">
    <citation type="journal article" date="2020" name="Stud. Mycol.">
        <title>101 Dothideomycetes genomes: a test case for predicting lifestyles and emergence of pathogens.</title>
        <authorList>
            <person name="Haridas S."/>
            <person name="Albert R."/>
            <person name="Binder M."/>
            <person name="Bloem J."/>
            <person name="Labutti K."/>
            <person name="Salamov A."/>
            <person name="Andreopoulos B."/>
            <person name="Baker S."/>
            <person name="Barry K."/>
            <person name="Bills G."/>
            <person name="Bluhm B."/>
            <person name="Cannon C."/>
            <person name="Castanera R."/>
            <person name="Culley D."/>
            <person name="Daum C."/>
            <person name="Ezra D."/>
            <person name="Gonzalez J."/>
            <person name="Henrissat B."/>
            <person name="Kuo A."/>
            <person name="Liang C."/>
            <person name="Lipzen A."/>
            <person name="Lutzoni F."/>
            <person name="Magnuson J."/>
            <person name="Mondo S."/>
            <person name="Nolan M."/>
            <person name="Ohm R."/>
            <person name="Pangilinan J."/>
            <person name="Park H.-J."/>
            <person name="Ramirez L."/>
            <person name="Alfaro M."/>
            <person name="Sun H."/>
            <person name="Tritt A."/>
            <person name="Yoshinaga Y."/>
            <person name="Zwiers L.-H."/>
            <person name="Turgeon B."/>
            <person name="Goodwin S."/>
            <person name="Spatafora J."/>
            <person name="Crous P."/>
            <person name="Grigoriev I."/>
        </authorList>
    </citation>
    <scope>NUCLEOTIDE SEQUENCE</scope>
    <source>
        <strain evidence="3">CBS 125425</strain>
    </source>
</reference>
<evidence type="ECO:0000313" key="3">
    <source>
        <dbReference type="EMBL" id="KAF2727145.1"/>
    </source>
</evidence>
<organism evidence="3 4">
    <name type="scientific">Polyplosphaeria fusca</name>
    <dbReference type="NCBI Taxonomy" id="682080"/>
    <lineage>
        <taxon>Eukaryota</taxon>
        <taxon>Fungi</taxon>
        <taxon>Dikarya</taxon>
        <taxon>Ascomycota</taxon>
        <taxon>Pezizomycotina</taxon>
        <taxon>Dothideomycetes</taxon>
        <taxon>Pleosporomycetidae</taxon>
        <taxon>Pleosporales</taxon>
        <taxon>Tetraplosphaeriaceae</taxon>
        <taxon>Polyplosphaeria</taxon>
    </lineage>
</organism>
<proteinExistence type="predicted"/>
<dbReference type="EMBL" id="ML996352">
    <property type="protein sequence ID" value="KAF2727145.1"/>
    <property type="molecule type" value="Genomic_DNA"/>
</dbReference>
<feature type="domain" description="Nephrocystin 3-like N-terminal" evidence="2">
    <location>
        <begin position="70"/>
        <end position="233"/>
    </location>
</feature>
<dbReference type="InterPro" id="IPR056884">
    <property type="entry name" value="NPHP3-like_N"/>
</dbReference>